<reference evidence="3 4" key="1">
    <citation type="submission" date="2017-08" db="EMBL/GenBank/DDBJ databases">
        <title>Infants hospitalized years apart are colonized by the same room-sourced microbial strains.</title>
        <authorList>
            <person name="Brooks B."/>
            <person name="Olm M.R."/>
            <person name="Firek B.A."/>
            <person name="Baker R."/>
            <person name="Thomas B.C."/>
            <person name="Morowitz M.J."/>
            <person name="Banfield J.F."/>
        </authorList>
    </citation>
    <scope>NUCLEOTIDE SEQUENCE [LARGE SCALE GENOMIC DNA]</scope>
    <source>
        <strain evidence="3">S2_005_002_R2_33</strain>
    </source>
</reference>
<feature type="region of interest" description="Disordered" evidence="1">
    <location>
        <begin position="158"/>
        <end position="183"/>
    </location>
</feature>
<organism evidence="3 4">
    <name type="scientific">Novosphingobium pentaromativorans</name>
    <dbReference type="NCBI Taxonomy" id="205844"/>
    <lineage>
        <taxon>Bacteria</taxon>
        <taxon>Pseudomonadati</taxon>
        <taxon>Pseudomonadota</taxon>
        <taxon>Alphaproteobacteria</taxon>
        <taxon>Sphingomonadales</taxon>
        <taxon>Sphingomonadaceae</taxon>
        <taxon>Novosphingobium</taxon>
    </lineage>
</organism>
<dbReference type="SUPFAM" id="SSF54427">
    <property type="entry name" value="NTF2-like"/>
    <property type="match status" value="1"/>
</dbReference>
<evidence type="ECO:0000259" key="2">
    <source>
        <dbReference type="Pfam" id="PF13577"/>
    </source>
</evidence>
<name>A0A2W5NUJ3_9SPHN</name>
<dbReference type="Pfam" id="PF13577">
    <property type="entry name" value="SnoaL_4"/>
    <property type="match status" value="1"/>
</dbReference>
<evidence type="ECO:0000256" key="1">
    <source>
        <dbReference type="SAM" id="MobiDB-lite"/>
    </source>
</evidence>
<dbReference type="AlphaFoldDB" id="A0A2W5NUJ3"/>
<evidence type="ECO:0000313" key="4">
    <source>
        <dbReference type="Proteomes" id="UP000249082"/>
    </source>
</evidence>
<dbReference type="EMBL" id="QFPX01000009">
    <property type="protein sequence ID" value="PZQ54345.1"/>
    <property type="molecule type" value="Genomic_DNA"/>
</dbReference>
<proteinExistence type="predicted"/>
<protein>
    <recommendedName>
        <fullName evidence="2">SnoaL-like domain-containing protein</fullName>
    </recommendedName>
</protein>
<sequence length="183" mass="21004">MESDRDARLSALLDKQDIQECLARFSRGMDRFDRAAYLSAFHEDAQIAAGLFVGSAADCWDWAVPMHESGQILTQHALLQSTIDLTGDSAHVETYYQFIGRNRDESLWMAGGRYLDRFERRERRWRIALRINVIEWSCLPPPMALPFADVQDIGVNGQSCRNESDPSYHRPLVNRRALSQKQT</sequence>
<comment type="caution">
    <text evidence="3">The sequence shown here is derived from an EMBL/GenBank/DDBJ whole genome shotgun (WGS) entry which is preliminary data.</text>
</comment>
<feature type="domain" description="SnoaL-like" evidence="2">
    <location>
        <begin position="11"/>
        <end position="130"/>
    </location>
</feature>
<dbReference type="Proteomes" id="UP000249082">
    <property type="component" value="Unassembled WGS sequence"/>
</dbReference>
<dbReference type="InterPro" id="IPR037401">
    <property type="entry name" value="SnoaL-like"/>
</dbReference>
<dbReference type="Gene3D" id="3.10.450.50">
    <property type="match status" value="1"/>
</dbReference>
<evidence type="ECO:0000313" key="3">
    <source>
        <dbReference type="EMBL" id="PZQ54345.1"/>
    </source>
</evidence>
<gene>
    <name evidence="3" type="ORF">DI555_13040</name>
</gene>
<accession>A0A2W5NUJ3</accession>
<dbReference type="InterPro" id="IPR032710">
    <property type="entry name" value="NTF2-like_dom_sf"/>
</dbReference>